<comment type="caution">
    <text evidence="1">The sequence shown here is derived from an EMBL/GenBank/DDBJ whole genome shotgun (WGS) entry which is preliminary data.</text>
</comment>
<protein>
    <submittedName>
        <fullName evidence="1">SOS response-associated peptidase YedK</fullName>
    </submittedName>
</protein>
<dbReference type="SUPFAM" id="SSF143081">
    <property type="entry name" value="BB1717-like"/>
    <property type="match status" value="1"/>
</dbReference>
<dbReference type="Proteomes" id="UP001259347">
    <property type="component" value="Unassembled WGS sequence"/>
</dbReference>
<gene>
    <name evidence="1" type="ORF">J2Y69_003550</name>
</gene>
<proteinExistence type="predicted"/>
<dbReference type="InterPro" id="IPR003738">
    <property type="entry name" value="SRAP"/>
</dbReference>
<dbReference type="Pfam" id="PF02586">
    <property type="entry name" value="SRAP"/>
    <property type="match status" value="1"/>
</dbReference>
<evidence type="ECO:0000313" key="1">
    <source>
        <dbReference type="EMBL" id="MDR6868924.1"/>
    </source>
</evidence>
<reference evidence="1 2" key="1">
    <citation type="submission" date="2023-07" db="EMBL/GenBank/DDBJ databases">
        <title>Sorghum-associated microbial communities from plants grown in Nebraska, USA.</title>
        <authorList>
            <person name="Schachtman D."/>
        </authorList>
    </citation>
    <scope>NUCLEOTIDE SEQUENCE [LARGE SCALE GENOMIC DNA]</scope>
    <source>
        <strain evidence="1 2">2980</strain>
    </source>
</reference>
<dbReference type="EMBL" id="JAVDUM010000019">
    <property type="protein sequence ID" value="MDR6868924.1"/>
    <property type="molecule type" value="Genomic_DNA"/>
</dbReference>
<name>A0ABU1SH92_9MICO</name>
<dbReference type="RefSeq" id="WP_310023199.1">
    <property type="nucleotide sequence ID" value="NZ_JAVDUM010000019.1"/>
</dbReference>
<accession>A0ABU1SH92</accession>
<sequence>MCASYGIDPRFDAVTFQEEPDEELVAALRTWAERNAGEILRPTGRNRRNLNPLIVDHEGTTALELGWWGFLENGAPAGFATINTRSERLARSRGPLPARAIVPVSYWREMTKPSRVWHHFTAPEDGLLGLAAVTRPGRTADGTAYTCYSIVMRPAAPQVAHIHDRMPLLINPGFAEEWLRAPGAGGDLIDAAVAAAAPINEMVRVAPARVEESPEDPARLF</sequence>
<dbReference type="Gene3D" id="3.90.1680.10">
    <property type="entry name" value="SOS response associated peptidase-like"/>
    <property type="match status" value="1"/>
</dbReference>
<dbReference type="InterPro" id="IPR036590">
    <property type="entry name" value="SRAP-like"/>
</dbReference>
<keyword evidence="2" id="KW-1185">Reference proteome</keyword>
<organism evidence="1 2">
    <name type="scientific">Microbacterium resistens</name>
    <dbReference type="NCBI Taxonomy" id="156977"/>
    <lineage>
        <taxon>Bacteria</taxon>
        <taxon>Bacillati</taxon>
        <taxon>Actinomycetota</taxon>
        <taxon>Actinomycetes</taxon>
        <taxon>Micrococcales</taxon>
        <taxon>Microbacteriaceae</taxon>
        <taxon>Microbacterium</taxon>
    </lineage>
</organism>
<evidence type="ECO:0000313" key="2">
    <source>
        <dbReference type="Proteomes" id="UP001259347"/>
    </source>
</evidence>